<keyword evidence="5 11" id="KW-0863">Zinc-finger</keyword>
<feature type="compositionally biased region" description="Basic residues" evidence="12">
    <location>
        <begin position="131"/>
        <end position="142"/>
    </location>
</feature>
<dbReference type="GO" id="GO:0006357">
    <property type="term" value="P:regulation of transcription by RNA polymerase II"/>
    <property type="evidence" value="ECO:0007669"/>
    <property type="project" value="TreeGrafter"/>
</dbReference>
<evidence type="ECO:0000313" key="14">
    <source>
        <dbReference type="EMBL" id="KAK7889179.1"/>
    </source>
</evidence>
<dbReference type="PANTHER" id="PTHR24404:SF114">
    <property type="entry name" value="KLUMPFUSS, ISOFORM B-RELATED"/>
    <property type="match status" value="1"/>
</dbReference>
<dbReference type="InterPro" id="IPR013087">
    <property type="entry name" value="Znf_C2H2_type"/>
</dbReference>
<evidence type="ECO:0000313" key="15">
    <source>
        <dbReference type="Proteomes" id="UP001460270"/>
    </source>
</evidence>
<evidence type="ECO:0000256" key="9">
    <source>
        <dbReference type="ARBA" id="ARBA00023163"/>
    </source>
</evidence>
<feature type="compositionally biased region" description="Basic and acidic residues" evidence="12">
    <location>
        <begin position="21"/>
        <end position="47"/>
    </location>
</feature>
<dbReference type="EMBL" id="JBBPFD010000018">
    <property type="protein sequence ID" value="KAK7889179.1"/>
    <property type="molecule type" value="Genomic_DNA"/>
</dbReference>
<feature type="compositionally biased region" description="Polar residues" evidence="12">
    <location>
        <begin position="117"/>
        <end position="126"/>
    </location>
</feature>
<dbReference type="InterPro" id="IPR050589">
    <property type="entry name" value="Ikaros_C2H2-ZF"/>
</dbReference>
<comment type="caution">
    <text evidence="14">The sequence shown here is derived from an EMBL/GenBank/DDBJ whole genome shotgun (WGS) entry which is preliminary data.</text>
</comment>
<sequence>MTEDPELKAEAGVENHWFINNEERKQEIPEIPQIKEEPEEQRLKQEEESTAVCVKGEKLSSQRQSSHRGLTQREHCTAAAAADISSNPQFYPETEQQTDSSSDTDNDKDWEPPAKRSTAQMETDGNTTTKPRQKKQVQKKCKTKQDLLRHTRVHSGEKPYSCSICNKTFTLNFNLKVHMRIHTDEKPFSCPDCGAKFTQKHRLTEHIRTHTGEKPYTCHVCNRGFSRNAKLSEHVRTHSTDKPFSCTVCHKGFRQRIT</sequence>
<keyword evidence="4" id="KW-0677">Repeat</keyword>
<dbReference type="InterPro" id="IPR036236">
    <property type="entry name" value="Znf_C2H2_sf"/>
</dbReference>
<name>A0AAW0N4U7_9GOBI</name>
<dbReference type="FunFam" id="3.30.160.60:FF:000322">
    <property type="entry name" value="GDNF-inducible zinc finger protein 1"/>
    <property type="match status" value="1"/>
</dbReference>
<evidence type="ECO:0000256" key="5">
    <source>
        <dbReference type="ARBA" id="ARBA00022771"/>
    </source>
</evidence>
<dbReference type="GO" id="GO:0008270">
    <property type="term" value="F:zinc ion binding"/>
    <property type="evidence" value="ECO:0007669"/>
    <property type="project" value="UniProtKB-KW"/>
</dbReference>
<evidence type="ECO:0000256" key="8">
    <source>
        <dbReference type="ARBA" id="ARBA00023125"/>
    </source>
</evidence>
<dbReference type="Gene3D" id="3.30.160.60">
    <property type="entry name" value="Classic Zinc Finger"/>
    <property type="match status" value="5"/>
</dbReference>
<evidence type="ECO:0000256" key="7">
    <source>
        <dbReference type="ARBA" id="ARBA00023015"/>
    </source>
</evidence>
<feature type="domain" description="C2H2-type" evidence="13">
    <location>
        <begin position="216"/>
        <end position="243"/>
    </location>
</feature>
<dbReference type="Proteomes" id="UP001460270">
    <property type="component" value="Unassembled WGS sequence"/>
</dbReference>
<comment type="similarity">
    <text evidence="2">Belongs to the krueppel C2H2-type zinc-finger protein family.</text>
</comment>
<keyword evidence="8" id="KW-0238">DNA-binding</keyword>
<feature type="region of interest" description="Disordered" evidence="12">
    <location>
        <begin position="1"/>
        <end position="145"/>
    </location>
</feature>
<keyword evidence="3" id="KW-0479">Metal-binding</keyword>
<evidence type="ECO:0000256" key="11">
    <source>
        <dbReference type="PROSITE-ProRule" id="PRU00042"/>
    </source>
</evidence>
<dbReference type="Pfam" id="PF00096">
    <property type="entry name" value="zf-C2H2"/>
    <property type="match status" value="3"/>
</dbReference>
<dbReference type="GO" id="GO:0003700">
    <property type="term" value="F:DNA-binding transcription factor activity"/>
    <property type="evidence" value="ECO:0007669"/>
    <property type="project" value="TreeGrafter"/>
</dbReference>
<evidence type="ECO:0000256" key="10">
    <source>
        <dbReference type="ARBA" id="ARBA00023242"/>
    </source>
</evidence>
<dbReference type="GO" id="GO:0005634">
    <property type="term" value="C:nucleus"/>
    <property type="evidence" value="ECO:0007669"/>
    <property type="project" value="UniProtKB-SubCell"/>
</dbReference>
<feature type="compositionally biased region" description="Basic and acidic residues" evidence="12">
    <location>
        <begin position="1"/>
        <end position="13"/>
    </location>
</feature>
<evidence type="ECO:0000256" key="4">
    <source>
        <dbReference type="ARBA" id="ARBA00022737"/>
    </source>
</evidence>
<feature type="compositionally biased region" description="Basic and acidic residues" evidence="12">
    <location>
        <begin position="105"/>
        <end position="114"/>
    </location>
</feature>
<gene>
    <name evidence="14" type="ORF">WMY93_024739</name>
</gene>
<evidence type="ECO:0000256" key="12">
    <source>
        <dbReference type="SAM" id="MobiDB-lite"/>
    </source>
</evidence>
<dbReference type="PANTHER" id="PTHR24404">
    <property type="entry name" value="ZINC FINGER PROTEIN"/>
    <property type="match status" value="1"/>
</dbReference>
<proteinExistence type="inferred from homology"/>
<feature type="domain" description="C2H2-type" evidence="13">
    <location>
        <begin position="160"/>
        <end position="187"/>
    </location>
</feature>
<dbReference type="GO" id="GO:0000978">
    <property type="term" value="F:RNA polymerase II cis-regulatory region sequence-specific DNA binding"/>
    <property type="evidence" value="ECO:0007669"/>
    <property type="project" value="TreeGrafter"/>
</dbReference>
<keyword evidence="15" id="KW-1185">Reference proteome</keyword>
<dbReference type="PROSITE" id="PS00028">
    <property type="entry name" value="ZINC_FINGER_C2H2_1"/>
    <property type="match status" value="3"/>
</dbReference>
<dbReference type="FunFam" id="3.30.160.60:FF:001480">
    <property type="entry name" value="Si:cabz01071911.3"/>
    <property type="match status" value="1"/>
</dbReference>
<reference evidence="15" key="1">
    <citation type="submission" date="2024-04" db="EMBL/GenBank/DDBJ databases">
        <title>Salinicola lusitanus LLJ914,a marine bacterium isolated from the Okinawa Trough.</title>
        <authorList>
            <person name="Li J."/>
        </authorList>
    </citation>
    <scope>NUCLEOTIDE SEQUENCE [LARGE SCALE GENOMIC DNA]</scope>
</reference>
<keyword evidence="10" id="KW-0539">Nucleus</keyword>
<dbReference type="SUPFAM" id="SSF57667">
    <property type="entry name" value="beta-beta-alpha zinc fingers"/>
    <property type="match status" value="2"/>
</dbReference>
<dbReference type="FunFam" id="3.30.160.60:FF:000624">
    <property type="entry name" value="zinc finger protein 697"/>
    <property type="match status" value="1"/>
</dbReference>
<feature type="domain" description="C2H2-type" evidence="13">
    <location>
        <begin position="188"/>
        <end position="215"/>
    </location>
</feature>
<dbReference type="SMART" id="SM00355">
    <property type="entry name" value="ZnF_C2H2"/>
    <property type="match status" value="3"/>
</dbReference>
<dbReference type="PROSITE" id="PS50157">
    <property type="entry name" value="ZINC_FINGER_C2H2_2"/>
    <property type="match status" value="3"/>
</dbReference>
<evidence type="ECO:0000259" key="13">
    <source>
        <dbReference type="PROSITE" id="PS50157"/>
    </source>
</evidence>
<evidence type="ECO:0000256" key="1">
    <source>
        <dbReference type="ARBA" id="ARBA00004123"/>
    </source>
</evidence>
<dbReference type="AlphaFoldDB" id="A0AAW0N4U7"/>
<organism evidence="14 15">
    <name type="scientific">Mugilogobius chulae</name>
    <name type="common">yellowstripe goby</name>
    <dbReference type="NCBI Taxonomy" id="88201"/>
    <lineage>
        <taxon>Eukaryota</taxon>
        <taxon>Metazoa</taxon>
        <taxon>Chordata</taxon>
        <taxon>Craniata</taxon>
        <taxon>Vertebrata</taxon>
        <taxon>Euteleostomi</taxon>
        <taxon>Actinopterygii</taxon>
        <taxon>Neopterygii</taxon>
        <taxon>Teleostei</taxon>
        <taxon>Neoteleostei</taxon>
        <taxon>Acanthomorphata</taxon>
        <taxon>Gobiaria</taxon>
        <taxon>Gobiiformes</taxon>
        <taxon>Gobioidei</taxon>
        <taxon>Gobiidae</taxon>
        <taxon>Gobionellinae</taxon>
        <taxon>Mugilogobius</taxon>
    </lineage>
</organism>
<evidence type="ECO:0000256" key="3">
    <source>
        <dbReference type="ARBA" id="ARBA00022723"/>
    </source>
</evidence>
<evidence type="ECO:0000256" key="6">
    <source>
        <dbReference type="ARBA" id="ARBA00022833"/>
    </source>
</evidence>
<protein>
    <recommendedName>
        <fullName evidence="13">C2H2-type domain-containing protein</fullName>
    </recommendedName>
</protein>
<evidence type="ECO:0000256" key="2">
    <source>
        <dbReference type="ARBA" id="ARBA00006991"/>
    </source>
</evidence>
<keyword evidence="7" id="KW-0805">Transcription regulation</keyword>
<keyword evidence="9" id="KW-0804">Transcription</keyword>
<keyword evidence="6" id="KW-0862">Zinc</keyword>
<comment type="subcellular location">
    <subcellularLocation>
        <location evidence="1">Nucleus</location>
    </subcellularLocation>
</comment>
<accession>A0AAW0N4U7</accession>